<reference evidence="2" key="2">
    <citation type="submission" date="2015-01" db="EMBL/GenBank/DDBJ databases">
        <title>Evolutionary Origins and Diversification of the Mycorrhizal Mutualists.</title>
        <authorList>
            <consortium name="DOE Joint Genome Institute"/>
            <consortium name="Mycorrhizal Genomics Consortium"/>
            <person name="Kohler A."/>
            <person name="Kuo A."/>
            <person name="Nagy L.G."/>
            <person name="Floudas D."/>
            <person name="Copeland A."/>
            <person name="Barry K.W."/>
            <person name="Cichocki N."/>
            <person name="Veneault-Fourrey C."/>
            <person name="LaButti K."/>
            <person name="Lindquist E.A."/>
            <person name="Lipzen A."/>
            <person name="Lundell T."/>
            <person name="Morin E."/>
            <person name="Murat C."/>
            <person name="Riley R."/>
            <person name="Ohm R."/>
            <person name="Sun H."/>
            <person name="Tunlid A."/>
            <person name="Henrissat B."/>
            <person name="Grigoriev I.V."/>
            <person name="Hibbett D.S."/>
            <person name="Martin F."/>
        </authorList>
    </citation>
    <scope>NUCLEOTIDE SEQUENCE [LARGE SCALE GENOMIC DNA]</scope>
    <source>
        <strain evidence="2">441</strain>
    </source>
</reference>
<evidence type="ECO:0000313" key="1">
    <source>
        <dbReference type="EMBL" id="KIK15323.1"/>
    </source>
</evidence>
<organism evidence="1 2">
    <name type="scientific">Pisolithus microcarpus 441</name>
    <dbReference type="NCBI Taxonomy" id="765257"/>
    <lineage>
        <taxon>Eukaryota</taxon>
        <taxon>Fungi</taxon>
        <taxon>Dikarya</taxon>
        <taxon>Basidiomycota</taxon>
        <taxon>Agaricomycotina</taxon>
        <taxon>Agaricomycetes</taxon>
        <taxon>Agaricomycetidae</taxon>
        <taxon>Boletales</taxon>
        <taxon>Sclerodermatineae</taxon>
        <taxon>Pisolithaceae</taxon>
        <taxon>Pisolithus</taxon>
    </lineage>
</organism>
<dbReference type="EMBL" id="KN833895">
    <property type="protein sequence ID" value="KIK15323.1"/>
    <property type="molecule type" value="Genomic_DNA"/>
</dbReference>
<protein>
    <submittedName>
        <fullName evidence="1">Uncharacterized protein</fullName>
    </submittedName>
</protein>
<sequence>MKLLAYCLQDLMASETLLRKVGHVLTYLIQPPSKLHSYDPGVDQDPVVGGTV</sequence>
<keyword evidence="2" id="KW-1185">Reference proteome</keyword>
<dbReference type="Proteomes" id="UP000054018">
    <property type="component" value="Unassembled WGS sequence"/>
</dbReference>
<proteinExistence type="predicted"/>
<evidence type="ECO:0000313" key="2">
    <source>
        <dbReference type="Proteomes" id="UP000054018"/>
    </source>
</evidence>
<gene>
    <name evidence="1" type="ORF">PISMIDRAFT_687368</name>
</gene>
<dbReference type="AlphaFoldDB" id="A0A0C9Z5R4"/>
<dbReference type="HOGENOM" id="CLU_3088122_0_0_1"/>
<accession>A0A0C9Z5R4</accession>
<reference evidence="1 2" key="1">
    <citation type="submission" date="2014-04" db="EMBL/GenBank/DDBJ databases">
        <authorList>
            <consortium name="DOE Joint Genome Institute"/>
            <person name="Kuo A."/>
            <person name="Kohler A."/>
            <person name="Costa M.D."/>
            <person name="Nagy L.G."/>
            <person name="Floudas D."/>
            <person name="Copeland A."/>
            <person name="Barry K.W."/>
            <person name="Cichocki N."/>
            <person name="Veneault-Fourrey C."/>
            <person name="LaButti K."/>
            <person name="Lindquist E.A."/>
            <person name="Lipzen A."/>
            <person name="Lundell T."/>
            <person name="Morin E."/>
            <person name="Murat C."/>
            <person name="Sun H."/>
            <person name="Tunlid A."/>
            <person name="Henrissat B."/>
            <person name="Grigoriev I.V."/>
            <person name="Hibbett D.S."/>
            <person name="Martin F."/>
            <person name="Nordberg H.P."/>
            <person name="Cantor M.N."/>
            <person name="Hua S.X."/>
        </authorList>
    </citation>
    <scope>NUCLEOTIDE SEQUENCE [LARGE SCALE GENOMIC DNA]</scope>
    <source>
        <strain evidence="1 2">441</strain>
    </source>
</reference>
<name>A0A0C9Z5R4_9AGAM</name>